<evidence type="ECO:0000256" key="2">
    <source>
        <dbReference type="ARBA" id="ARBA00022801"/>
    </source>
</evidence>
<dbReference type="EMBL" id="LGTC01000001">
    <property type="protein sequence ID" value="KNY26192.1"/>
    <property type="molecule type" value="Genomic_DNA"/>
</dbReference>
<keyword evidence="4" id="KW-1185">Reference proteome</keyword>
<organism evidence="3 4">
    <name type="scientific">Pseudobacteroides cellulosolvens ATCC 35603 = DSM 2933</name>
    <dbReference type="NCBI Taxonomy" id="398512"/>
    <lineage>
        <taxon>Bacteria</taxon>
        <taxon>Bacillati</taxon>
        <taxon>Bacillota</taxon>
        <taxon>Clostridia</taxon>
        <taxon>Eubacteriales</taxon>
        <taxon>Oscillospiraceae</taxon>
        <taxon>Pseudobacteroides</taxon>
    </lineage>
</organism>
<dbReference type="PANTHER" id="PTHR32481:SF0">
    <property type="entry name" value="AMINOPEPTIDASE YPDE-RELATED"/>
    <property type="match status" value="1"/>
</dbReference>
<proteinExistence type="predicted"/>
<name>A0A0L6JLG3_9FIRM</name>
<dbReference type="Proteomes" id="UP000036923">
    <property type="component" value="Unassembled WGS sequence"/>
</dbReference>
<dbReference type="AlphaFoldDB" id="A0A0L6JLG3"/>
<reference evidence="4" key="1">
    <citation type="submission" date="2015-07" db="EMBL/GenBank/DDBJ databases">
        <title>Near-Complete Genome Sequence of the Cellulolytic Bacterium Bacteroides (Pseudobacteroides) cellulosolvens ATCC 35603.</title>
        <authorList>
            <person name="Dassa B."/>
            <person name="Utturkar S.M."/>
            <person name="Klingeman D.M."/>
            <person name="Hurt R.A."/>
            <person name="Keller M."/>
            <person name="Xu J."/>
            <person name="Reddy Y.H.K."/>
            <person name="Borovok I."/>
            <person name="Grinberg I.R."/>
            <person name="Lamed R."/>
            <person name="Zhivin O."/>
            <person name="Bayer E.A."/>
            <person name="Brown S.D."/>
        </authorList>
    </citation>
    <scope>NUCLEOTIDE SEQUENCE [LARGE SCALE GENOMIC DNA]</scope>
    <source>
        <strain evidence="4">DSM 2933</strain>
    </source>
</reference>
<protein>
    <submittedName>
        <fullName evidence="3">Peptidase M42 family protein</fullName>
    </submittedName>
</protein>
<dbReference type="SUPFAM" id="SSF53187">
    <property type="entry name" value="Zn-dependent exopeptidases"/>
    <property type="match status" value="1"/>
</dbReference>
<dbReference type="GO" id="GO:0016787">
    <property type="term" value="F:hydrolase activity"/>
    <property type="evidence" value="ECO:0007669"/>
    <property type="project" value="UniProtKB-KW"/>
</dbReference>
<keyword evidence="1" id="KW-0479">Metal-binding</keyword>
<evidence type="ECO:0000313" key="4">
    <source>
        <dbReference type="Proteomes" id="UP000036923"/>
    </source>
</evidence>
<accession>A0A0L6JLG3</accession>
<dbReference type="Gene3D" id="3.40.630.10">
    <property type="entry name" value="Zn peptidases"/>
    <property type="match status" value="1"/>
</dbReference>
<evidence type="ECO:0000313" key="3">
    <source>
        <dbReference type="EMBL" id="KNY26192.1"/>
    </source>
</evidence>
<dbReference type="Pfam" id="PF05343">
    <property type="entry name" value="Peptidase_M42"/>
    <property type="match status" value="1"/>
</dbReference>
<keyword evidence="2" id="KW-0378">Hydrolase</keyword>
<comment type="caution">
    <text evidence="3">The sequence shown here is derived from an EMBL/GenBank/DDBJ whole genome shotgun (WGS) entry which is preliminary data.</text>
</comment>
<dbReference type="PANTHER" id="PTHR32481">
    <property type="entry name" value="AMINOPEPTIDASE"/>
    <property type="match status" value="1"/>
</dbReference>
<evidence type="ECO:0000256" key="1">
    <source>
        <dbReference type="ARBA" id="ARBA00022723"/>
    </source>
</evidence>
<dbReference type="InterPro" id="IPR051464">
    <property type="entry name" value="Peptidase_M42_aminopept"/>
</dbReference>
<gene>
    <name evidence="3" type="ORF">Bccel_1454</name>
</gene>
<dbReference type="InterPro" id="IPR008007">
    <property type="entry name" value="Peptidase_M42"/>
</dbReference>
<sequence>MDYKKILKELVSILAVSGFEHMSAERIRQLMEGKCDEVLIDSFFNVTGVKRGIGERPKKIIITAHYDEIGFLVKSIDEKGFVTLTSMGG</sequence>
<dbReference type="GO" id="GO:0046872">
    <property type="term" value="F:metal ion binding"/>
    <property type="evidence" value="ECO:0007669"/>
    <property type="project" value="UniProtKB-KW"/>
</dbReference>
<dbReference type="STRING" id="398512.Bccel_1454"/>